<dbReference type="Proteomes" id="UP000235584">
    <property type="component" value="Chromosome"/>
</dbReference>
<accession>A0A2K9NQT6</accession>
<feature type="chain" id="PRO_5014791609" description="Solute-binding protein family 3/N-terminal domain-containing protein" evidence="2">
    <location>
        <begin position="24"/>
        <end position="263"/>
    </location>
</feature>
<dbReference type="EMBL" id="CP025704">
    <property type="protein sequence ID" value="AUN97425.1"/>
    <property type="molecule type" value="Genomic_DNA"/>
</dbReference>
<evidence type="ECO:0000256" key="2">
    <source>
        <dbReference type="SAM" id="SignalP"/>
    </source>
</evidence>
<protein>
    <recommendedName>
        <fullName evidence="3">Solute-binding protein family 3/N-terminal domain-containing protein</fullName>
    </recommendedName>
</protein>
<evidence type="ECO:0000256" key="1">
    <source>
        <dbReference type="ARBA" id="ARBA00022729"/>
    </source>
</evidence>
<dbReference type="KEGG" id="bsto:C0V70_04740"/>
<gene>
    <name evidence="4" type="ORF">C0V70_04740</name>
</gene>
<evidence type="ECO:0000313" key="5">
    <source>
        <dbReference type="Proteomes" id="UP000235584"/>
    </source>
</evidence>
<feature type="domain" description="Solute-binding protein family 3/N-terminal" evidence="3">
    <location>
        <begin position="44"/>
        <end position="256"/>
    </location>
</feature>
<dbReference type="InterPro" id="IPR001638">
    <property type="entry name" value="Solute-binding_3/MltF_N"/>
</dbReference>
<evidence type="ECO:0000259" key="3">
    <source>
        <dbReference type="Pfam" id="PF00497"/>
    </source>
</evidence>
<dbReference type="SUPFAM" id="SSF53850">
    <property type="entry name" value="Periplasmic binding protein-like II"/>
    <property type="match status" value="1"/>
</dbReference>
<evidence type="ECO:0000313" key="4">
    <source>
        <dbReference type="EMBL" id="AUN97425.1"/>
    </source>
</evidence>
<dbReference type="PANTHER" id="PTHR35936:SF6">
    <property type="entry name" value="AMINO ACID ABC TRANSPORTER SUBSTRATE-BINDING PAAT FAMILY PROTEIN"/>
    <property type="match status" value="1"/>
</dbReference>
<feature type="signal peptide" evidence="2">
    <location>
        <begin position="1"/>
        <end position="23"/>
    </location>
</feature>
<name>A0A2K9NQT6_BACTC</name>
<dbReference type="PANTHER" id="PTHR35936">
    <property type="entry name" value="MEMBRANE-BOUND LYTIC MUREIN TRANSGLYCOSYLASE F"/>
    <property type="match status" value="1"/>
</dbReference>
<dbReference type="Pfam" id="PF00497">
    <property type="entry name" value="SBP_bac_3"/>
    <property type="match status" value="1"/>
</dbReference>
<dbReference type="AlphaFoldDB" id="A0A2K9NQT6"/>
<keyword evidence="5" id="KW-1185">Reference proteome</keyword>
<dbReference type="Gene3D" id="3.40.190.10">
    <property type="entry name" value="Periplasmic binding protein-like II"/>
    <property type="match status" value="2"/>
</dbReference>
<reference evidence="4 5" key="1">
    <citation type="submission" date="2018-01" db="EMBL/GenBank/DDBJ databases">
        <title>Complete genome sequence of Bacteriovorax stolpii DSM12778.</title>
        <authorList>
            <person name="Tang B."/>
            <person name="Chang J."/>
        </authorList>
    </citation>
    <scope>NUCLEOTIDE SEQUENCE [LARGE SCALE GENOMIC DNA]</scope>
    <source>
        <strain evidence="4 5">DSM 12778</strain>
    </source>
</reference>
<organism evidence="4 5">
    <name type="scientific">Bacteriovorax stolpii</name>
    <name type="common">Bdellovibrio stolpii</name>
    <dbReference type="NCBI Taxonomy" id="960"/>
    <lineage>
        <taxon>Bacteria</taxon>
        <taxon>Pseudomonadati</taxon>
        <taxon>Bdellovibrionota</taxon>
        <taxon>Bacteriovoracia</taxon>
        <taxon>Bacteriovoracales</taxon>
        <taxon>Bacteriovoracaceae</taxon>
        <taxon>Bacteriovorax</taxon>
    </lineage>
</organism>
<proteinExistence type="predicted"/>
<sequence length="263" mass="29701">MGMRSYLFSLTFTALFFSSAATAEPIKLCYEDVVVFPWITGDKQGLALSEMIYIEKKLNIRFKYVRLPWKRCMLEAQSGKVDALIAASFTSERTKWGVYPTKNNGQLDTSLKLHSDSYIVYVRNDSTIRWEDGKFINLGSNQVGVQLGYSVGNDLQEAGYPVYSTSSTAAELLEALQKKVVNVAVLQHMPSIKTLNEKPALGKGISAMPQPFKEMDQYLLFTKTFYAHNKDLTHKIWNTIPQARESGEYQKLKKTLLGSPKID</sequence>
<keyword evidence="1 2" id="KW-0732">Signal</keyword>